<feature type="compositionally biased region" description="Basic residues" evidence="1">
    <location>
        <begin position="46"/>
        <end position="67"/>
    </location>
</feature>
<dbReference type="EMBL" id="CP097218">
    <property type="protein sequence ID" value="UQN30557.1"/>
    <property type="molecule type" value="Genomic_DNA"/>
</dbReference>
<proteinExistence type="predicted"/>
<dbReference type="Proteomes" id="UP001055868">
    <property type="component" value="Chromosome"/>
</dbReference>
<organism evidence="2 3">
    <name type="scientific">Brachybacterium kimchii</name>
    <dbReference type="NCBI Taxonomy" id="2942909"/>
    <lineage>
        <taxon>Bacteria</taxon>
        <taxon>Bacillati</taxon>
        <taxon>Actinomycetota</taxon>
        <taxon>Actinomycetes</taxon>
        <taxon>Micrococcales</taxon>
        <taxon>Dermabacteraceae</taxon>
        <taxon>Brachybacterium</taxon>
    </lineage>
</organism>
<evidence type="ECO:0000256" key="1">
    <source>
        <dbReference type="SAM" id="MobiDB-lite"/>
    </source>
</evidence>
<feature type="compositionally biased region" description="Basic and acidic residues" evidence="1">
    <location>
        <begin position="68"/>
        <end position="79"/>
    </location>
</feature>
<sequence length="79" mass="8951">MTPRTINRLAARGENLVDPAMKEAARFPEPHSNGVGMFIAGAYWGRHRERSKGKPTRRPARPPRSLRRALDDQGTEETR</sequence>
<accession>A0ABY4N7N2</accession>
<evidence type="ECO:0000313" key="3">
    <source>
        <dbReference type="Proteomes" id="UP001055868"/>
    </source>
</evidence>
<name>A0ABY4N7N2_9MICO</name>
<reference evidence="2" key="1">
    <citation type="submission" date="2022-05" db="EMBL/GenBank/DDBJ databases">
        <title>Genomic analysis of Brachybacterium sp. CBA3104.</title>
        <authorList>
            <person name="Roh S.W."/>
            <person name="Kim Y.B."/>
            <person name="Kim Y."/>
        </authorList>
    </citation>
    <scope>NUCLEOTIDE SEQUENCE</scope>
    <source>
        <strain evidence="2">CBA3104</strain>
    </source>
</reference>
<gene>
    <name evidence="2" type="ORF">M4486_04390</name>
</gene>
<protein>
    <submittedName>
        <fullName evidence="2">Uncharacterized protein</fullName>
    </submittedName>
</protein>
<feature type="region of interest" description="Disordered" evidence="1">
    <location>
        <begin position="46"/>
        <end position="79"/>
    </location>
</feature>
<evidence type="ECO:0000313" key="2">
    <source>
        <dbReference type="EMBL" id="UQN30557.1"/>
    </source>
</evidence>
<keyword evidence="3" id="KW-1185">Reference proteome</keyword>
<dbReference type="RefSeq" id="WP_239203740.1">
    <property type="nucleotide sequence ID" value="NZ_CP097218.1"/>
</dbReference>